<organism evidence="2 3">
    <name type="scientific">Nonlabens spongiae</name>
    <dbReference type="NCBI Taxonomy" id="331648"/>
    <lineage>
        <taxon>Bacteria</taxon>
        <taxon>Pseudomonadati</taxon>
        <taxon>Bacteroidota</taxon>
        <taxon>Flavobacteriia</taxon>
        <taxon>Flavobacteriales</taxon>
        <taxon>Flavobacteriaceae</taxon>
        <taxon>Nonlabens</taxon>
    </lineage>
</organism>
<proteinExistence type="predicted"/>
<feature type="transmembrane region" description="Helical" evidence="1">
    <location>
        <begin position="59"/>
        <end position="81"/>
    </location>
</feature>
<evidence type="ECO:0000256" key="1">
    <source>
        <dbReference type="SAM" id="Phobius"/>
    </source>
</evidence>
<dbReference type="Proteomes" id="UP000193431">
    <property type="component" value="Chromosome"/>
</dbReference>
<protein>
    <submittedName>
        <fullName evidence="2">Uncharacterized protein</fullName>
    </submittedName>
</protein>
<dbReference type="EMBL" id="CP019344">
    <property type="protein sequence ID" value="ARN77104.1"/>
    <property type="molecule type" value="Genomic_DNA"/>
</dbReference>
<evidence type="ECO:0000313" key="2">
    <source>
        <dbReference type="EMBL" id="ARN77104.1"/>
    </source>
</evidence>
<keyword evidence="1" id="KW-0812">Transmembrane</keyword>
<accession>A0A1W6MHL2</accession>
<keyword evidence="1" id="KW-0472">Membrane</keyword>
<sequence length="84" mass="9543">MFIILMLGGGAVLFKLYKKYVSSTSENPADNSRVVIKIDRKGNHRYDTLPETDNEDLELWIKIILAIAALALFFIPIDFLLNKS</sequence>
<keyword evidence="1" id="KW-1133">Transmembrane helix</keyword>
<evidence type="ECO:0000313" key="3">
    <source>
        <dbReference type="Proteomes" id="UP000193431"/>
    </source>
</evidence>
<reference evidence="2 3" key="1">
    <citation type="submission" date="2016-11" db="EMBL/GenBank/DDBJ databases">
        <title>Trade-off between light-utilization and light-protection in marine flavobacteria.</title>
        <authorList>
            <person name="Kumagai Y."/>
        </authorList>
    </citation>
    <scope>NUCLEOTIDE SEQUENCE [LARGE SCALE GENOMIC DNA]</scope>
    <source>
        <strain evidence="2 3">JCM 13191</strain>
    </source>
</reference>
<dbReference type="AlphaFoldDB" id="A0A1W6MHL2"/>
<gene>
    <name evidence="2" type="ORF">BST97_03325</name>
</gene>
<name>A0A1W6MHL2_9FLAO</name>
<keyword evidence="3" id="KW-1185">Reference proteome</keyword>
<dbReference type="RefSeq" id="WP_085765905.1">
    <property type="nucleotide sequence ID" value="NZ_CP019344.1"/>
</dbReference>
<dbReference type="STRING" id="331648.BST97_03325"/>